<evidence type="ECO:0000313" key="2">
    <source>
        <dbReference type="EMBL" id="KAK1506066.1"/>
    </source>
</evidence>
<organism evidence="2 3">
    <name type="scientific">Colletotrichum tamarilloi</name>
    <dbReference type="NCBI Taxonomy" id="1209934"/>
    <lineage>
        <taxon>Eukaryota</taxon>
        <taxon>Fungi</taxon>
        <taxon>Dikarya</taxon>
        <taxon>Ascomycota</taxon>
        <taxon>Pezizomycotina</taxon>
        <taxon>Sordariomycetes</taxon>
        <taxon>Hypocreomycetidae</taxon>
        <taxon>Glomerellales</taxon>
        <taxon>Glomerellaceae</taxon>
        <taxon>Colletotrichum</taxon>
        <taxon>Colletotrichum acutatum species complex</taxon>
    </lineage>
</organism>
<evidence type="ECO:0000256" key="1">
    <source>
        <dbReference type="SAM" id="SignalP"/>
    </source>
</evidence>
<dbReference type="EMBL" id="MLFU01000008">
    <property type="protein sequence ID" value="KAK1506066.1"/>
    <property type="molecule type" value="Genomic_DNA"/>
</dbReference>
<dbReference type="GeneID" id="85403675"/>
<name>A0ABQ9RJM8_9PEZI</name>
<keyword evidence="1" id="KW-0732">Signal</keyword>
<dbReference type="Proteomes" id="UP001227543">
    <property type="component" value="Unassembled WGS sequence"/>
</dbReference>
<accession>A0ABQ9RJM8</accession>
<dbReference type="RefSeq" id="XP_060385643.1">
    <property type="nucleotide sequence ID" value="XM_060519437.1"/>
</dbReference>
<protein>
    <submittedName>
        <fullName evidence="2">Uncharacterized protein</fullName>
    </submittedName>
</protein>
<keyword evidence="3" id="KW-1185">Reference proteome</keyword>
<comment type="caution">
    <text evidence="2">The sequence shown here is derived from an EMBL/GenBank/DDBJ whole genome shotgun (WGS) entry which is preliminary data.</text>
</comment>
<gene>
    <name evidence="2" type="ORF">CTAM01_03401</name>
</gene>
<evidence type="ECO:0000313" key="3">
    <source>
        <dbReference type="Proteomes" id="UP001227543"/>
    </source>
</evidence>
<proteinExistence type="predicted"/>
<feature type="signal peptide" evidence="1">
    <location>
        <begin position="1"/>
        <end position="16"/>
    </location>
</feature>
<sequence>MMSILVFMVCVVFWDALYMPAWFGDGIDVVAAEDVILASLLTASLLLEPACFPLHTLPDARRLWLELSVIFPFGHSGRRLRVWLINFTW</sequence>
<feature type="chain" id="PRO_5046852108" evidence="1">
    <location>
        <begin position="17"/>
        <end position="89"/>
    </location>
</feature>
<reference evidence="2 3" key="1">
    <citation type="submission" date="2016-10" db="EMBL/GenBank/DDBJ databases">
        <title>The genome sequence of Colletotrichum fioriniae PJ7.</title>
        <authorList>
            <person name="Baroncelli R."/>
        </authorList>
    </citation>
    <scope>NUCLEOTIDE SEQUENCE [LARGE SCALE GENOMIC DNA]</scope>
    <source>
        <strain evidence="2 3">Tom-12</strain>
    </source>
</reference>